<keyword evidence="3" id="KW-0804">Transcription</keyword>
<keyword evidence="7" id="KW-1185">Reference proteome</keyword>
<feature type="domain" description="HTH crp-type" evidence="5">
    <location>
        <begin position="150"/>
        <end position="223"/>
    </location>
</feature>
<dbReference type="PANTHER" id="PTHR24567">
    <property type="entry name" value="CRP FAMILY TRANSCRIPTIONAL REGULATORY PROTEIN"/>
    <property type="match status" value="1"/>
</dbReference>
<evidence type="ECO:0000256" key="1">
    <source>
        <dbReference type="ARBA" id="ARBA00023015"/>
    </source>
</evidence>
<dbReference type="Gene3D" id="2.60.120.10">
    <property type="entry name" value="Jelly Rolls"/>
    <property type="match status" value="1"/>
</dbReference>
<dbReference type="InterPro" id="IPR012318">
    <property type="entry name" value="HTH_CRP"/>
</dbReference>
<accession>A0A840E3J5</accession>
<dbReference type="RefSeq" id="WP_183494449.1">
    <property type="nucleotide sequence ID" value="NZ_JACIFF010000001.1"/>
</dbReference>
<dbReference type="GO" id="GO:0003700">
    <property type="term" value="F:DNA-binding transcription factor activity"/>
    <property type="evidence" value="ECO:0007669"/>
    <property type="project" value="TreeGrafter"/>
</dbReference>
<comment type="caution">
    <text evidence="6">The sequence shown here is derived from an EMBL/GenBank/DDBJ whole genome shotgun (WGS) entry which is preliminary data.</text>
</comment>
<dbReference type="SUPFAM" id="SSF51206">
    <property type="entry name" value="cAMP-binding domain-like"/>
    <property type="match status" value="1"/>
</dbReference>
<evidence type="ECO:0000256" key="2">
    <source>
        <dbReference type="ARBA" id="ARBA00023125"/>
    </source>
</evidence>
<sequence>MDSANKINLLNNFDLFDALSTEEKRRLSETMEFKKKPRYSVIYQPGEVSEHIYLLEKGPIKISTHSNEGKEVIKQLIHPEAIFGELSLVGETVRTETAQSLKEEVHYYTIRVVDFQRILFGNPTLSRQVLNLFGKRMIAAENKLEDLIFKDARSRIVGFLHQVVTERGRRVGYEMLLKHSLTHQDIANITCTSRQTVTLVLNDLRKENLIYFNRGRILVRDMDELLASAA</sequence>
<evidence type="ECO:0000259" key="5">
    <source>
        <dbReference type="PROSITE" id="PS51063"/>
    </source>
</evidence>
<keyword evidence="1" id="KW-0805">Transcription regulation</keyword>
<reference evidence="6 7" key="1">
    <citation type="submission" date="2020-08" db="EMBL/GenBank/DDBJ databases">
        <title>Genomic Encyclopedia of Type Strains, Phase IV (KMG-IV): sequencing the most valuable type-strain genomes for metagenomic binning, comparative biology and taxonomic classification.</title>
        <authorList>
            <person name="Goeker M."/>
        </authorList>
    </citation>
    <scope>NUCLEOTIDE SEQUENCE [LARGE SCALE GENOMIC DNA]</scope>
    <source>
        <strain evidence="6 7">DSM 105137</strain>
    </source>
</reference>
<dbReference type="InterPro" id="IPR018490">
    <property type="entry name" value="cNMP-bd_dom_sf"/>
</dbReference>
<dbReference type="GO" id="GO:0003677">
    <property type="term" value="F:DNA binding"/>
    <property type="evidence" value="ECO:0007669"/>
    <property type="project" value="UniProtKB-KW"/>
</dbReference>
<name>A0A840E3J5_9BACT</name>
<dbReference type="InterPro" id="IPR014710">
    <property type="entry name" value="RmlC-like_jellyroll"/>
</dbReference>
<dbReference type="CDD" id="cd00038">
    <property type="entry name" value="CAP_ED"/>
    <property type="match status" value="1"/>
</dbReference>
<dbReference type="Pfam" id="PF13545">
    <property type="entry name" value="HTH_Crp_2"/>
    <property type="match status" value="1"/>
</dbReference>
<dbReference type="PROSITE" id="PS51063">
    <property type="entry name" value="HTH_CRP_2"/>
    <property type="match status" value="1"/>
</dbReference>
<gene>
    <name evidence="6" type="ORF">GGR28_000836</name>
</gene>
<organism evidence="6 7">
    <name type="scientific">Neolewinella aquimaris</name>
    <dbReference type="NCBI Taxonomy" id="1835722"/>
    <lineage>
        <taxon>Bacteria</taxon>
        <taxon>Pseudomonadati</taxon>
        <taxon>Bacteroidota</taxon>
        <taxon>Saprospiria</taxon>
        <taxon>Saprospirales</taxon>
        <taxon>Lewinellaceae</taxon>
        <taxon>Neolewinella</taxon>
    </lineage>
</organism>
<keyword evidence="2" id="KW-0238">DNA-binding</keyword>
<dbReference type="SUPFAM" id="SSF46785">
    <property type="entry name" value="Winged helix' DNA-binding domain"/>
    <property type="match status" value="1"/>
</dbReference>
<evidence type="ECO:0000259" key="4">
    <source>
        <dbReference type="PROSITE" id="PS50042"/>
    </source>
</evidence>
<dbReference type="PROSITE" id="PS50042">
    <property type="entry name" value="CNMP_BINDING_3"/>
    <property type="match status" value="1"/>
</dbReference>
<evidence type="ECO:0000313" key="6">
    <source>
        <dbReference type="EMBL" id="MBB4078235.1"/>
    </source>
</evidence>
<dbReference type="GO" id="GO:0005829">
    <property type="term" value="C:cytosol"/>
    <property type="evidence" value="ECO:0007669"/>
    <property type="project" value="TreeGrafter"/>
</dbReference>
<dbReference type="EMBL" id="JACIFF010000001">
    <property type="protein sequence ID" value="MBB4078235.1"/>
    <property type="molecule type" value="Genomic_DNA"/>
</dbReference>
<dbReference type="PANTHER" id="PTHR24567:SF26">
    <property type="entry name" value="REGULATORY PROTEIN YEIL"/>
    <property type="match status" value="1"/>
</dbReference>
<proteinExistence type="predicted"/>
<dbReference type="InterPro" id="IPR000595">
    <property type="entry name" value="cNMP-bd_dom"/>
</dbReference>
<dbReference type="SMART" id="SM00419">
    <property type="entry name" value="HTH_CRP"/>
    <property type="match status" value="1"/>
</dbReference>
<dbReference type="AlphaFoldDB" id="A0A840E3J5"/>
<evidence type="ECO:0000313" key="7">
    <source>
        <dbReference type="Proteomes" id="UP000576209"/>
    </source>
</evidence>
<evidence type="ECO:0000256" key="3">
    <source>
        <dbReference type="ARBA" id="ARBA00023163"/>
    </source>
</evidence>
<dbReference type="InterPro" id="IPR036388">
    <property type="entry name" value="WH-like_DNA-bd_sf"/>
</dbReference>
<dbReference type="InterPro" id="IPR050397">
    <property type="entry name" value="Env_Response_Regulators"/>
</dbReference>
<dbReference type="Gene3D" id="1.10.10.10">
    <property type="entry name" value="Winged helix-like DNA-binding domain superfamily/Winged helix DNA-binding domain"/>
    <property type="match status" value="1"/>
</dbReference>
<protein>
    <submittedName>
        <fullName evidence="6">CRP-like cAMP-binding protein</fullName>
    </submittedName>
</protein>
<dbReference type="Pfam" id="PF00027">
    <property type="entry name" value="cNMP_binding"/>
    <property type="match status" value="1"/>
</dbReference>
<dbReference type="Proteomes" id="UP000576209">
    <property type="component" value="Unassembled WGS sequence"/>
</dbReference>
<feature type="domain" description="Cyclic nucleotide-binding" evidence="4">
    <location>
        <begin position="15"/>
        <end position="136"/>
    </location>
</feature>
<dbReference type="SMART" id="SM00100">
    <property type="entry name" value="cNMP"/>
    <property type="match status" value="1"/>
</dbReference>
<dbReference type="InterPro" id="IPR036390">
    <property type="entry name" value="WH_DNA-bd_sf"/>
</dbReference>